<keyword evidence="2" id="KW-0378">Hydrolase</keyword>
<feature type="compositionally biased region" description="Basic and acidic residues" evidence="1">
    <location>
        <begin position="131"/>
        <end position="146"/>
    </location>
</feature>
<feature type="compositionally biased region" description="Basic and acidic residues" evidence="1">
    <location>
        <begin position="208"/>
        <end position="217"/>
    </location>
</feature>
<dbReference type="EMBL" id="CADCWF010000204">
    <property type="protein sequence ID" value="CAA9566076.1"/>
    <property type="molecule type" value="Genomic_DNA"/>
</dbReference>
<gene>
    <name evidence="2" type="ORF">AVDCRST_MAG59-3052</name>
</gene>
<evidence type="ECO:0000256" key="1">
    <source>
        <dbReference type="SAM" id="MobiDB-lite"/>
    </source>
</evidence>
<feature type="compositionally biased region" description="Basic and acidic residues" evidence="1">
    <location>
        <begin position="290"/>
        <end position="307"/>
    </location>
</feature>
<feature type="non-terminal residue" evidence="2">
    <location>
        <position position="307"/>
    </location>
</feature>
<proteinExistence type="predicted"/>
<name>A0A6J4V1T7_9BACT</name>
<keyword evidence="2" id="KW-0326">Glycosidase</keyword>
<protein>
    <submittedName>
        <fullName evidence="2">Inosine-uridine preferring nucleoside hydrolase</fullName>
        <ecNumber evidence="2">3.2.2.1</ecNumber>
    </submittedName>
</protein>
<feature type="compositionally biased region" description="Low complexity" evidence="1">
    <location>
        <begin position="192"/>
        <end position="204"/>
    </location>
</feature>
<sequence length="307" mass="33186">GIPAARETSPGHRRHRCQKRSGRPVRHRPRPADALVRDPRHRPGPFRRAADDRVAAGESGGGRQTPPIDGVAREVPGRGRGAAGATRRGDPGPLPRLRSDRRGGAAGRSPPPPRALLRSVDGHGQRPAGGAEDRGAQRGGRLDRRWALAGGWTGVQPLERHRRRQRGDALAARGVADPEQRLQALLGLLRRAHGQSPAARSARPLPRRAVDRLERPPRGSANRVPVTRRFAGGRGSDGARVRRLGDAAGPGVRPRDGLRPRPRPPPDPGLRDGRRTLRPGGLLRQAGAVRQEREPPTGLARDTEHRL</sequence>
<dbReference type="GO" id="GO:0008477">
    <property type="term" value="F:purine nucleosidase activity"/>
    <property type="evidence" value="ECO:0007669"/>
    <property type="project" value="UniProtKB-EC"/>
</dbReference>
<feature type="region of interest" description="Disordered" evidence="1">
    <location>
        <begin position="192"/>
        <end position="307"/>
    </location>
</feature>
<accession>A0A6J4V1T7</accession>
<dbReference type="AlphaFoldDB" id="A0A6J4V1T7"/>
<dbReference type="EC" id="3.2.2.1" evidence="2"/>
<feature type="non-terminal residue" evidence="2">
    <location>
        <position position="1"/>
    </location>
</feature>
<feature type="compositionally biased region" description="Basic residues" evidence="1">
    <location>
        <begin position="11"/>
        <end position="29"/>
    </location>
</feature>
<reference evidence="2" key="1">
    <citation type="submission" date="2020-02" db="EMBL/GenBank/DDBJ databases">
        <authorList>
            <person name="Meier V. D."/>
        </authorList>
    </citation>
    <scope>NUCLEOTIDE SEQUENCE</scope>
    <source>
        <strain evidence="2">AVDCRST_MAG59</strain>
    </source>
</reference>
<organism evidence="2">
    <name type="scientific">uncultured Thermomicrobiales bacterium</name>
    <dbReference type="NCBI Taxonomy" id="1645740"/>
    <lineage>
        <taxon>Bacteria</taxon>
        <taxon>Pseudomonadati</taxon>
        <taxon>Thermomicrobiota</taxon>
        <taxon>Thermomicrobia</taxon>
        <taxon>Thermomicrobiales</taxon>
        <taxon>environmental samples</taxon>
    </lineage>
</organism>
<feature type="region of interest" description="Disordered" evidence="1">
    <location>
        <begin position="1"/>
        <end position="176"/>
    </location>
</feature>
<evidence type="ECO:0000313" key="2">
    <source>
        <dbReference type="EMBL" id="CAA9566076.1"/>
    </source>
</evidence>